<organism evidence="5 6">
    <name type="scientific">Tilletia caries</name>
    <name type="common">wheat bunt fungus</name>
    <dbReference type="NCBI Taxonomy" id="13290"/>
    <lineage>
        <taxon>Eukaryota</taxon>
        <taxon>Fungi</taxon>
        <taxon>Dikarya</taxon>
        <taxon>Basidiomycota</taxon>
        <taxon>Ustilaginomycotina</taxon>
        <taxon>Exobasidiomycetes</taxon>
        <taxon>Tilletiales</taxon>
        <taxon>Tilletiaceae</taxon>
        <taxon>Tilletia</taxon>
    </lineage>
</organism>
<evidence type="ECO:0000256" key="4">
    <source>
        <dbReference type="SAM" id="MobiDB-lite"/>
    </source>
</evidence>
<dbReference type="InterPro" id="IPR001650">
    <property type="entry name" value="Helicase_C-like"/>
</dbReference>
<dbReference type="PANTHER" id="PTHR45629:SF7">
    <property type="entry name" value="DNA EXCISION REPAIR PROTEIN ERCC-6-RELATED"/>
    <property type="match status" value="1"/>
</dbReference>
<evidence type="ECO:0008006" key="7">
    <source>
        <dbReference type="Google" id="ProtNLM"/>
    </source>
</evidence>
<dbReference type="Gene3D" id="3.40.50.300">
    <property type="entry name" value="P-loop containing nucleotide triphosphate hydrolases"/>
    <property type="match status" value="1"/>
</dbReference>
<gene>
    <name evidence="5" type="ORF">A4X03_0g4111</name>
</gene>
<dbReference type="Pfam" id="PF00176">
    <property type="entry name" value="SNF2-rel_dom"/>
    <property type="match status" value="1"/>
</dbReference>
<feature type="region of interest" description="Disordered" evidence="4">
    <location>
        <begin position="1060"/>
        <end position="1093"/>
    </location>
</feature>
<accession>A0A177U4Y2</accession>
<dbReference type="SUPFAM" id="SSF52540">
    <property type="entry name" value="P-loop containing nucleoside triphosphate hydrolases"/>
    <property type="match status" value="2"/>
</dbReference>
<dbReference type="InterPro" id="IPR049730">
    <property type="entry name" value="SNF2/RAD54-like_C"/>
</dbReference>
<feature type="region of interest" description="Disordered" evidence="4">
    <location>
        <begin position="259"/>
        <end position="300"/>
    </location>
</feature>
<dbReference type="GO" id="GO:0016787">
    <property type="term" value="F:hydrolase activity"/>
    <property type="evidence" value="ECO:0007669"/>
    <property type="project" value="UniProtKB-KW"/>
</dbReference>
<feature type="compositionally biased region" description="Acidic residues" evidence="4">
    <location>
        <begin position="63"/>
        <end position="84"/>
    </location>
</feature>
<feature type="region of interest" description="Disordered" evidence="4">
    <location>
        <begin position="319"/>
        <end position="351"/>
    </location>
</feature>
<name>A0A177U4Y2_9BASI</name>
<dbReference type="GO" id="GO:0007131">
    <property type="term" value="P:reciprocal meiotic recombination"/>
    <property type="evidence" value="ECO:0007669"/>
    <property type="project" value="TreeGrafter"/>
</dbReference>
<protein>
    <recommendedName>
        <fullName evidence="7">DNA repair and recombination protein RAD54B</fullName>
    </recommendedName>
</protein>
<feature type="compositionally biased region" description="Polar residues" evidence="4">
    <location>
        <begin position="363"/>
        <end position="381"/>
    </location>
</feature>
<dbReference type="InterPro" id="IPR038718">
    <property type="entry name" value="SNF2-like_sf"/>
</dbReference>
<dbReference type="GO" id="GO:0005524">
    <property type="term" value="F:ATP binding"/>
    <property type="evidence" value="ECO:0007669"/>
    <property type="project" value="InterPro"/>
</dbReference>
<keyword evidence="1" id="KW-0547">Nucleotide-binding</keyword>
<dbReference type="CDD" id="cd18004">
    <property type="entry name" value="DEXHc_RAD54"/>
    <property type="match status" value="1"/>
</dbReference>
<dbReference type="Gene3D" id="1.20.120.850">
    <property type="entry name" value="SWI2/SNF2 ATPases, N-terminal domain"/>
    <property type="match status" value="1"/>
</dbReference>
<reference evidence="5" key="1">
    <citation type="submission" date="2016-04" db="EMBL/GenBank/DDBJ databases">
        <authorList>
            <person name="Nguyen H.D."/>
            <person name="Kesanakurti P."/>
            <person name="Cullis J."/>
            <person name="Levesque C.A."/>
            <person name="Hambleton S."/>
        </authorList>
    </citation>
    <scope>NUCLEOTIDE SEQUENCE</scope>
    <source>
        <strain evidence="5">DAOMC 238032</strain>
    </source>
</reference>
<sequence length="1159" mass="127000">MAGMSSKSYQRPFKPPMPRKAPGSESAAKRPKLAHGDADDDEDLPIGAPRPKSRQIISQNENFSEDDDDDGSDPEEDMYDELFAEMDTRKAAPVRSIAFASSSSTKLPDRPATSAAAAASTPVPQRQQPAAVSSATRKPSAPRAGLTSPIKSRSPAQIGMPRKSSQLDDGPFFLCQWRKPQARKHKTWDGDALLIVHTGGSSCTLRCLDSQRDLANRTKYCYSTRVSEGDQLTIAGYEVELDREISLSVFLMGPPYDTSETRAEASNHRSPLAPLQSKPFTAPKSIKAKPQPIYPAVSRPAATTSASASAEQAEFSHYDDYDLSEAPDRSPTKAVTNARTKASKKDPAQPAALLNEKLSKAASTKTFYSTPTDSARSQSPSGIRPSGLMNPGLGKDAKPRFDPDAEGALVMPRPNTEHQKLFNKKGLPVTDVVVDPILSKQLRPHQREGVTFLYECMMGMRGDGQATGAILADEMGLGKTLQTITLISTLLRQNCYYTPVSRTIERAMIVCPLTLVKNWKREFRKWTGNTISVMCIDDESKDNVAKFAYSKTHQVLVIGYERLRTCIDTLSQAQPPIGLIVCDEGHRLKSKQTQTTKMFEGLDTTRRIILSGTPIQNDLLEFFAMFDFVVPGHLGQPNVFKSVFADPITKSRIKGASKDAVELGKARTSALTQVTHQFILRRTADLLDMYLPPKCEVVVHVAPSQLQLQLYSKVIQSKMVADVIHGDSAQHLALIAILRRLCNTPEMLLKDLVDQAGDTTTVTRELLGDSLELFPTPSLTYDYTLSGKLTALMKILKHVYDKTSDKVVLVSNFTTTLDILEGVLRKERYSFCRLDGKTKQRDRMDIVNDFNRQTASKCFAFLLSAKSGGVGLNLIGANRLILLDSDWNPSSDRQAMARIHRDGQKKPCFIYRMLTSGTMDEKIFLRQLSKIGLSDALMQEGGYNATKKDSDSFSVEDLRDIFRLHTDTPCLSHDLLECGCSGNGELPKSGRAGRGSDGQDEDEDESQGFVVATQHVMNEASKMDKAQRQHLASLNDWSHFDCTDSANLTELTDGVLKSLVQQQQQATPSPPSSPPVDFDFGSMKAAGTSKKNRSELITALEKLSQRGGGGGPSASRFDVEKVEAGSILFAYVKSVTKVSKLAADSVDVEEAGDVTPGPS</sequence>
<dbReference type="InterPro" id="IPR014001">
    <property type="entry name" value="Helicase_ATP-bd"/>
</dbReference>
<comment type="caution">
    <text evidence="5">The sequence shown here is derived from an EMBL/GenBank/DDBJ whole genome shotgun (WGS) entry which is preliminary data.</text>
</comment>
<feature type="region of interest" description="Disordered" evidence="4">
    <location>
        <begin position="1"/>
        <end position="164"/>
    </location>
</feature>
<evidence type="ECO:0000256" key="3">
    <source>
        <dbReference type="ARBA" id="ARBA00022840"/>
    </source>
</evidence>
<reference evidence="5" key="2">
    <citation type="journal article" date="2019" name="IMA Fungus">
        <title>Genome sequencing and comparison of five Tilletia species to identify candidate genes for the detection of regulated species infecting wheat.</title>
        <authorList>
            <person name="Nguyen H.D.T."/>
            <person name="Sultana T."/>
            <person name="Kesanakurti P."/>
            <person name="Hambleton S."/>
        </authorList>
    </citation>
    <scope>NUCLEOTIDE SEQUENCE</scope>
    <source>
        <strain evidence="5">DAOMC 238032</strain>
    </source>
</reference>
<evidence type="ECO:0000256" key="1">
    <source>
        <dbReference type="ARBA" id="ARBA00022741"/>
    </source>
</evidence>
<feature type="region of interest" description="Disordered" evidence="4">
    <location>
        <begin position="984"/>
        <end position="1007"/>
    </location>
</feature>
<dbReference type="GO" id="GO:0000724">
    <property type="term" value="P:double-strand break repair via homologous recombination"/>
    <property type="evidence" value="ECO:0007669"/>
    <property type="project" value="TreeGrafter"/>
</dbReference>
<dbReference type="PROSITE" id="PS51192">
    <property type="entry name" value="HELICASE_ATP_BIND_1"/>
    <property type="match status" value="1"/>
</dbReference>
<dbReference type="EMBL" id="LWDD02000528">
    <property type="protein sequence ID" value="KAE8259370.1"/>
    <property type="molecule type" value="Genomic_DNA"/>
</dbReference>
<evidence type="ECO:0000313" key="6">
    <source>
        <dbReference type="Proteomes" id="UP000077671"/>
    </source>
</evidence>
<keyword evidence="2" id="KW-0378">Hydrolase</keyword>
<feature type="region of interest" description="Disordered" evidence="4">
    <location>
        <begin position="363"/>
        <end position="404"/>
    </location>
</feature>
<dbReference type="InterPro" id="IPR000330">
    <property type="entry name" value="SNF2_N"/>
</dbReference>
<evidence type="ECO:0000313" key="5">
    <source>
        <dbReference type="EMBL" id="KAE8259370.1"/>
    </source>
</evidence>
<keyword evidence="3" id="KW-0067">ATP-binding</keyword>
<dbReference type="PANTHER" id="PTHR45629">
    <property type="entry name" value="SNF2/RAD54 FAMILY MEMBER"/>
    <property type="match status" value="1"/>
</dbReference>
<evidence type="ECO:0000256" key="2">
    <source>
        <dbReference type="ARBA" id="ARBA00022801"/>
    </source>
</evidence>
<dbReference type="Pfam" id="PF00271">
    <property type="entry name" value="Helicase_C"/>
    <property type="match status" value="1"/>
</dbReference>
<dbReference type="Proteomes" id="UP000077671">
    <property type="component" value="Unassembled WGS sequence"/>
</dbReference>
<dbReference type="CDD" id="cd18793">
    <property type="entry name" value="SF2_C_SNF"/>
    <property type="match status" value="1"/>
</dbReference>
<feature type="compositionally biased region" description="Basic and acidic residues" evidence="4">
    <location>
        <begin position="319"/>
        <end position="331"/>
    </location>
</feature>
<dbReference type="FunFam" id="3.40.50.10810:FF:000020">
    <property type="entry name" value="DNA repair and recombination protein RAD54B"/>
    <property type="match status" value="1"/>
</dbReference>
<dbReference type="SMART" id="SM00487">
    <property type="entry name" value="DEXDc"/>
    <property type="match status" value="1"/>
</dbReference>
<dbReference type="InterPro" id="IPR027417">
    <property type="entry name" value="P-loop_NTPase"/>
</dbReference>
<proteinExistence type="predicted"/>
<dbReference type="PROSITE" id="PS51194">
    <property type="entry name" value="HELICASE_CTER"/>
    <property type="match status" value="1"/>
</dbReference>
<feature type="compositionally biased region" description="Polar residues" evidence="4">
    <location>
        <begin position="123"/>
        <end position="137"/>
    </location>
</feature>
<dbReference type="GO" id="GO:0005634">
    <property type="term" value="C:nucleus"/>
    <property type="evidence" value="ECO:0007669"/>
    <property type="project" value="TreeGrafter"/>
</dbReference>
<dbReference type="GO" id="GO:0015616">
    <property type="term" value="F:DNA translocase activity"/>
    <property type="evidence" value="ECO:0007669"/>
    <property type="project" value="TreeGrafter"/>
</dbReference>
<dbReference type="AlphaFoldDB" id="A0A177U4Y2"/>
<dbReference type="Gene3D" id="3.40.50.10810">
    <property type="entry name" value="Tandem AAA-ATPase domain"/>
    <property type="match status" value="1"/>
</dbReference>
<feature type="compositionally biased region" description="Low complexity" evidence="4">
    <location>
        <begin position="111"/>
        <end position="122"/>
    </location>
</feature>
<dbReference type="SMART" id="SM00490">
    <property type="entry name" value="HELICc"/>
    <property type="match status" value="1"/>
</dbReference>
<dbReference type="InterPro" id="IPR050496">
    <property type="entry name" value="SNF2_RAD54_helicase_repair"/>
</dbReference>